<evidence type="ECO:0000313" key="1">
    <source>
        <dbReference type="EMBL" id="VTU08753.1"/>
    </source>
</evidence>
<accession>A0ABY6TKT2</accession>
<reference evidence="1 2" key="1">
    <citation type="submission" date="2019-05" db="EMBL/GenBank/DDBJ databases">
        <authorList>
            <consortium name="Pathogen Informatics"/>
        </authorList>
    </citation>
    <scope>NUCLEOTIDE SEQUENCE [LARGE SCALE GENOMIC DNA]</scope>
    <source>
        <strain evidence="1 2">NM319</strain>
    </source>
</reference>
<proteinExistence type="predicted"/>
<sequence length="111" mass="11417">MDVKAGYHSIPNSYKVVFGIEASINATAESIPYFTGKKESSLDNLGGSVSKVLVDSTHAAIFSKSNAVIGFSADFIKNLSEGNSIKDAAISSAVSSVVGKGAATVTQNESL</sequence>
<comment type="caution">
    <text evidence="1">The sequence shown here is derived from an EMBL/GenBank/DDBJ whole genome shotgun (WGS) entry which is preliminary data.</text>
</comment>
<keyword evidence="2" id="KW-1185">Reference proteome</keyword>
<evidence type="ECO:0000313" key="2">
    <source>
        <dbReference type="Proteomes" id="UP000308167"/>
    </source>
</evidence>
<dbReference type="RefSeq" id="WP_273397911.1">
    <property type="nucleotide sequence ID" value="NZ_CALZUP010000014.1"/>
</dbReference>
<gene>
    <name evidence="1" type="ORF">SAMEA1410922_01571</name>
</gene>
<name>A0ABY6TKT2_9PAST</name>
<dbReference type="EMBL" id="CABFKI010000010">
    <property type="protein sequence ID" value="VTU08753.1"/>
    <property type="molecule type" value="Genomic_DNA"/>
</dbReference>
<dbReference type="Proteomes" id="UP000308167">
    <property type="component" value="Unassembled WGS sequence"/>
</dbReference>
<protein>
    <submittedName>
        <fullName evidence="1">Uncharacterized protein</fullName>
    </submittedName>
</protein>
<organism evidence="1 2">
    <name type="scientific">Actinobacillus porcinus</name>
    <dbReference type="NCBI Taxonomy" id="51048"/>
    <lineage>
        <taxon>Bacteria</taxon>
        <taxon>Pseudomonadati</taxon>
        <taxon>Pseudomonadota</taxon>
        <taxon>Gammaproteobacteria</taxon>
        <taxon>Pasteurellales</taxon>
        <taxon>Pasteurellaceae</taxon>
        <taxon>Actinobacillus</taxon>
    </lineage>
</organism>